<dbReference type="Gramene" id="OBART03G01170.1">
    <property type="protein sequence ID" value="OBART03G01170.1"/>
    <property type="gene ID" value="OBART03G01170"/>
</dbReference>
<dbReference type="HOGENOM" id="CLU_1878582_0_0_1"/>
<dbReference type="Proteomes" id="UP000026960">
    <property type="component" value="Chromosome 3"/>
</dbReference>
<proteinExistence type="predicted"/>
<reference evidence="2" key="2">
    <citation type="submission" date="2015-03" db="UniProtKB">
        <authorList>
            <consortium name="EnsemblPlants"/>
        </authorList>
    </citation>
    <scope>IDENTIFICATION</scope>
</reference>
<dbReference type="AlphaFoldDB" id="A0A0D3FCZ1"/>
<dbReference type="EnsemblPlants" id="OBART03G01170.1">
    <property type="protein sequence ID" value="OBART03G01170.1"/>
    <property type="gene ID" value="OBART03G01170"/>
</dbReference>
<reference evidence="2" key="1">
    <citation type="journal article" date="2009" name="Rice">
        <title>De Novo Next Generation Sequencing of Plant Genomes.</title>
        <authorList>
            <person name="Rounsley S."/>
            <person name="Marri P.R."/>
            <person name="Yu Y."/>
            <person name="He R."/>
            <person name="Sisneros N."/>
            <person name="Goicoechea J.L."/>
            <person name="Lee S.J."/>
            <person name="Angelova A."/>
            <person name="Kudrna D."/>
            <person name="Luo M."/>
            <person name="Affourtit J."/>
            <person name="Desany B."/>
            <person name="Knight J."/>
            <person name="Niazi F."/>
            <person name="Egholm M."/>
            <person name="Wing R.A."/>
        </authorList>
    </citation>
    <scope>NUCLEOTIDE SEQUENCE [LARGE SCALE GENOMIC DNA]</scope>
    <source>
        <strain evidence="2">cv. IRGC 105608</strain>
    </source>
</reference>
<dbReference type="PaxDb" id="65489-OBART03G01170.1"/>
<evidence type="ECO:0000256" key="1">
    <source>
        <dbReference type="SAM" id="MobiDB-lite"/>
    </source>
</evidence>
<evidence type="ECO:0000313" key="2">
    <source>
        <dbReference type="EnsemblPlants" id="OBART03G01170.1"/>
    </source>
</evidence>
<organism evidence="2">
    <name type="scientific">Oryza barthii</name>
    <dbReference type="NCBI Taxonomy" id="65489"/>
    <lineage>
        <taxon>Eukaryota</taxon>
        <taxon>Viridiplantae</taxon>
        <taxon>Streptophyta</taxon>
        <taxon>Embryophyta</taxon>
        <taxon>Tracheophyta</taxon>
        <taxon>Spermatophyta</taxon>
        <taxon>Magnoliopsida</taxon>
        <taxon>Liliopsida</taxon>
        <taxon>Poales</taxon>
        <taxon>Poaceae</taxon>
        <taxon>BOP clade</taxon>
        <taxon>Oryzoideae</taxon>
        <taxon>Oryzeae</taxon>
        <taxon>Oryzinae</taxon>
        <taxon>Oryza</taxon>
    </lineage>
</organism>
<feature type="compositionally biased region" description="Basic and acidic residues" evidence="1">
    <location>
        <begin position="8"/>
        <end position="17"/>
    </location>
</feature>
<evidence type="ECO:0000313" key="3">
    <source>
        <dbReference type="Proteomes" id="UP000026960"/>
    </source>
</evidence>
<keyword evidence="3" id="KW-1185">Reference proteome</keyword>
<feature type="compositionally biased region" description="Basic residues" evidence="1">
    <location>
        <begin position="42"/>
        <end position="53"/>
    </location>
</feature>
<protein>
    <submittedName>
        <fullName evidence="2">Uncharacterized protein</fullName>
    </submittedName>
</protein>
<sequence length="136" mass="14164">MLSQQEDGEGKSSKKDGSSSAGGGGSGRRRLSRSGGAERRRLEPRRRLGRHRREGGEVVGGGRQVGAVGHGHVDGQPLALPAVSRRGADTRPGVVRLKTELPSSSFSTGSDAWQAANATGVTCTTESWLGGYRNPA</sequence>
<feature type="region of interest" description="Disordered" evidence="1">
    <location>
        <begin position="1"/>
        <end position="77"/>
    </location>
</feature>
<name>A0A0D3FCZ1_9ORYZ</name>
<accession>A0A0D3FCZ1</accession>